<keyword evidence="1" id="KW-0175">Coiled coil</keyword>
<feature type="coiled-coil region" evidence="1">
    <location>
        <begin position="23"/>
        <end position="61"/>
    </location>
</feature>
<evidence type="ECO:0000313" key="4">
    <source>
        <dbReference type="Proteomes" id="UP000557217"/>
    </source>
</evidence>
<feature type="transmembrane region" description="Helical" evidence="2">
    <location>
        <begin position="6"/>
        <end position="27"/>
    </location>
</feature>
<accession>A0A840PUJ9</accession>
<keyword evidence="3" id="KW-0436">Ligase</keyword>
<comment type="caution">
    <text evidence="3">The sequence shown here is derived from an EMBL/GenBank/DDBJ whole genome shotgun (WGS) entry which is preliminary data.</text>
</comment>
<sequence length="201" mass="23366">MTTIFIILLIISQLISFFLIFILNAKIAKFKDLELRQDKLMEEMENAISVYLLEMKEENERFIDELTKLSKPQPNESYNIANEQINKRISDHINKDSVQLKNEENNGNQKIEKLQVIPKAVAKNAYIQQQKSHTSNREKLNEEAVNEEKQQKLTETNLQMTLPTLKEKIVALHQEGKSIEEIAKITQKGKTEIELLLKFNA</sequence>
<dbReference type="GO" id="GO:0004812">
    <property type="term" value="F:aminoacyl-tRNA ligase activity"/>
    <property type="evidence" value="ECO:0007669"/>
    <property type="project" value="UniProtKB-KW"/>
</dbReference>
<dbReference type="AlphaFoldDB" id="A0A840PUJ9"/>
<evidence type="ECO:0000256" key="1">
    <source>
        <dbReference type="SAM" id="Coils"/>
    </source>
</evidence>
<organism evidence="3 4">
    <name type="scientific">Ureibacillus thermosphaericus</name>
    <dbReference type="NCBI Taxonomy" id="51173"/>
    <lineage>
        <taxon>Bacteria</taxon>
        <taxon>Bacillati</taxon>
        <taxon>Bacillota</taxon>
        <taxon>Bacilli</taxon>
        <taxon>Bacillales</taxon>
        <taxon>Caryophanaceae</taxon>
        <taxon>Ureibacillus</taxon>
    </lineage>
</organism>
<keyword evidence="2" id="KW-1133">Transmembrane helix</keyword>
<keyword evidence="2" id="KW-0472">Membrane</keyword>
<keyword evidence="2" id="KW-0812">Transmembrane</keyword>
<keyword evidence="4" id="KW-1185">Reference proteome</keyword>
<gene>
    <name evidence="3" type="ORF">HNR36_000229</name>
</gene>
<proteinExistence type="predicted"/>
<protein>
    <submittedName>
        <fullName evidence="3">Phenylalanyl-tRNA synthetase alpha subunit</fullName>
    </submittedName>
</protein>
<dbReference type="EMBL" id="JACHGZ010000001">
    <property type="protein sequence ID" value="MBB5147848.1"/>
    <property type="molecule type" value="Genomic_DNA"/>
</dbReference>
<name>A0A840PUJ9_URETH</name>
<evidence type="ECO:0000313" key="3">
    <source>
        <dbReference type="EMBL" id="MBB5147848.1"/>
    </source>
</evidence>
<keyword evidence="3" id="KW-0030">Aminoacyl-tRNA synthetase</keyword>
<dbReference type="RefSeq" id="WP_168411707.1">
    <property type="nucleotide sequence ID" value="NZ_JAAXPW010000001.1"/>
</dbReference>
<dbReference type="Proteomes" id="UP000557217">
    <property type="component" value="Unassembled WGS sequence"/>
</dbReference>
<evidence type="ECO:0000256" key="2">
    <source>
        <dbReference type="SAM" id="Phobius"/>
    </source>
</evidence>
<reference evidence="3 4" key="1">
    <citation type="submission" date="2020-08" db="EMBL/GenBank/DDBJ databases">
        <title>Genomic Encyclopedia of Type Strains, Phase IV (KMG-IV): sequencing the most valuable type-strain genomes for metagenomic binning, comparative biology and taxonomic classification.</title>
        <authorList>
            <person name="Goeker M."/>
        </authorList>
    </citation>
    <scope>NUCLEOTIDE SEQUENCE [LARGE SCALE GENOMIC DNA]</scope>
    <source>
        <strain evidence="3 4">DSM 10633</strain>
    </source>
</reference>
<feature type="coiled-coil region" evidence="1">
    <location>
        <begin position="130"/>
        <end position="157"/>
    </location>
</feature>